<evidence type="ECO:0000313" key="3">
    <source>
        <dbReference type="Proteomes" id="UP001642260"/>
    </source>
</evidence>
<name>A0ABC8KVR2_ERUVS</name>
<feature type="compositionally biased region" description="Basic residues" evidence="1">
    <location>
        <begin position="108"/>
        <end position="119"/>
    </location>
</feature>
<protein>
    <submittedName>
        <fullName evidence="2">Uncharacterized protein</fullName>
    </submittedName>
</protein>
<evidence type="ECO:0000256" key="1">
    <source>
        <dbReference type="SAM" id="MobiDB-lite"/>
    </source>
</evidence>
<keyword evidence="3" id="KW-1185">Reference proteome</keyword>
<dbReference type="AlphaFoldDB" id="A0ABC8KVR2"/>
<dbReference type="EMBL" id="CAKOAT010310710">
    <property type="protein sequence ID" value="CAH8361560.1"/>
    <property type="molecule type" value="Genomic_DNA"/>
</dbReference>
<reference evidence="2 3" key="1">
    <citation type="submission" date="2022-03" db="EMBL/GenBank/DDBJ databases">
        <authorList>
            <person name="Macdonald S."/>
            <person name="Ahmed S."/>
            <person name="Newling K."/>
        </authorList>
    </citation>
    <scope>NUCLEOTIDE SEQUENCE [LARGE SCALE GENOMIC DNA]</scope>
</reference>
<organism evidence="2 3">
    <name type="scientific">Eruca vesicaria subsp. sativa</name>
    <name type="common">Garden rocket</name>
    <name type="synonym">Eruca sativa</name>
    <dbReference type="NCBI Taxonomy" id="29727"/>
    <lineage>
        <taxon>Eukaryota</taxon>
        <taxon>Viridiplantae</taxon>
        <taxon>Streptophyta</taxon>
        <taxon>Embryophyta</taxon>
        <taxon>Tracheophyta</taxon>
        <taxon>Spermatophyta</taxon>
        <taxon>Magnoliopsida</taxon>
        <taxon>eudicotyledons</taxon>
        <taxon>Gunneridae</taxon>
        <taxon>Pentapetalae</taxon>
        <taxon>rosids</taxon>
        <taxon>malvids</taxon>
        <taxon>Brassicales</taxon>
        <taxon>Brassicaceae</taxon>
        <taxon>Brassiceae</taxon>
        <taxon>Eruca</taxon>
    </lineage>
</organism>
<accession>A0ABC8KVR2</accession>
<sequence length="119" mass="14105">MKKLISLFKNVHSRQCQVNWSVEVRFLQQDSVSKRKKYKYPPVYDPYGPRPQPSSKIMDLAELIAALSPQERKQISPGLNEHLRLPKQQMISTQVMSMGTKQELGREKQRRRRRRRLSK</sequence>
<dbReference type="Proteomes" id="UP001642260">
    <property type="component" value="Unassembled WGS sequence"/>
</dbReference>
<comment type="caution">
    <text evidence="2">The sequence shown here is derived from an EMBL/GenBank/DDBJ whole genome shotgun (WGS) entry which is preliminary data.</text>
</comment>
<proteinExistence type="predicted"/>
<evidence type="ECO:0000313" key="2">
    <source>
        <dbReference type="EMBL" id="CAH8361560.1"/>
    </source>
</evidence>
<gene>
    <name evidence="2" type="ORF">ERUC_LOCUS27316</name>
</gene>
<feature type="region of interest" description="Disordered" evidence="1">
    <location>
        <begin position="93"/>
        <end position="119"/>
    </location>
</feature>